<feature type="compositionally biased region" description="Basic and acidic residues" evidence="5">
    <location>
        <begin position="321"/>
        <end position="330"/>
    </location>
</feature>
<evidence type="ECO:0000256" key="2">
    <source>
        <dbReference type="ARBA" id="ARBA00006374"/>
    </source>
</evidence>
<dbReference type="GO" id="GO:0005634">
    <property type="term" value="C:nucleus"/>
    <property type="evidence" value="ECO:0007669"/>
    <property type="project" value="UniProtKB-SubCell"/>
</dbReference>
<feature type="region of interest" description="Disordered" evidence="5">
    <location>
        <begin position="321"/>
        <end position="413"/>
    </location>
</feature>
<dbReference type="PANTHER" id="PTHR13026:SF0">
    <property type="entry name" value="RIBOSOMAL RNA PROCESSING 1B"/>
    <property type="match status" value="1"/>
</dbReference>
<feature type="compositionally biased region" description="Basic residues" evidence="5">
    <location>
        <begin position="400"/>
        <end position="413"/>
    </location>
</feature>
<dbReference type="PANTHER" id="PTHR13026">
    <property type="entry name" value="NNP-1 PROTEIN NOVEL NUCLEAR PROTEIN 1 NOP52"/>
    <property type="match status" value="1"/>
</dbReference>
<evidence type="ECO:0000313" key="7">
    <source>
        <dbReference type="WBParaSite" id="MBELARI_LOCUS5704"/>
    </source>
</evidence>
<evidence type="ECO:0000313" key="6">
    <source>
        <dbReference type="Proteomes" id="UP000887575"/>
    </source>
</evidence>
<comment type="similarity">
    <text evidence="2">Belongs to the RRP1 family.</text>
</comment>
<feature type="compositionally biased region" description="Basic and acidic residues" evidence="5">
    <location>
        <begin position="351"/>
        <end position="367"/>
    </location>
</feature>
<sequence length="413" mass="48208">MDVDLESVEIVFAQKLACGEPPVRARALKALQEWIKQQSARNAFSEKDFMRLCKGLHYVMWMQDKMIMQEELADKIASLIENFNTESERVLYFECLLKSLAKEWKAIDRWRMDKFLMLIRRCVRAVFHYLKGVGWKRKITKMYIEALQRTVISLDQSIPEGFKFHVASLLLDELDLAGKIDKDGIYDFLQPFITLLGNPSTSRYLFESILKEIFSTILLHYAKEMEKENTAEKDSAGAQMDANLKERESIQFDYERIGKALFEVGKSEKCSSERRKQLYNLAKKFELAANRKDPYYEKEEPPEIVLTEEMIQEATQKLHNVEKNAKDERRKFAKARKNRPEKHAFAVLPEIIRDETNEKARKQMKREQKIKKKEQPPNLTSGRQPAKRKLNAEKSGKGKIPSKKSSKKKANKA</sequence>
<keyword evidence="3" id="KW-0698">rRNA processing</keyword>
<dbReference type="GO" id="GO:0006364">
    <property type="term" value="P:rRNA processing"/>
    <property type="evidence" value="ECO:0007669"/>
    <property type="project" value="UniProtKB-KW"/>
</dbReference>
<evidence type="ECO:0000256" key="3">
    <source>
        <dbReference type="ARBA" id="ARBA00022552"/>
    </source>
</evidence>
<evidence type="ECO:0000256" key="5">
    <source>
        <dbReference type="SAM" id="MobiDB-lite"/>
    </source>
</evidence>
<dbReference type="WBParaSite" id="MBELARI_LOCUS5704">
    <property type="protein sequence ID" value="MBELARI_LOCUS5704"/>
    <property type="gene ID" value="MBELARI_LOCUS5704"/>
</dbReference>
<keyword evidence="4" id="KW-0539">Nucleus</keyword>
<accession>A0AAF3FFM0</accession>
<evidence type="ECO:0000256" key="1">
    <source>
        <dbReference type="ARBA" id="ARBA00004123"/>
    </source>
</evidence>
<organism evidence="6 7">
    <name type="scientific">Mesorhabditis belari</name>
    <dbReference type="NCBI Taxonomy" id="2138241"/>
    <lineage>
        <taxon>Eukaryota</taxon>
        <taxon>Metazoa</taxon>
        <taxon>Ecdysozoa</taxon>
        <taxon>Nematoda</taxon>
        <taxon>Chromadorea</taxon>
        <taxon>Rhabditida</taxon>
        <taxon>Rhabditina</taxon>
        <taxon>Rhabditomorpha</taxon>
        <taxon>Rhabditoidea</taxon>
        <taxon>Rhabditidae</taxon>
        <taxon>Mesorhabditinae</taxon>
        <taxon>Mesorhabditis</taxon>
    </lineage>
</organism>
<dbReference type="AlphaFoldDB" id="A0AAF3FFM0"/>
<dbReference type="GO" id="GO:0030688">
    <property type="term" value="C:preribosome, small subunit precursor"/>
    <property type="evidence" value="ECO:0007669"/>
    <property type="project" value="InterPro"/>
</dbReference>
<dbReference type="Pfam" id="PF05997">
    <property type="entry name" value="Nop52"/>
    <property type="match status" value="1"/>
</dbReference>
<reference evidence="7" key="1">
    <citation type="submission" date="2024-02" db="UniProtKB">
        <authorList>
            <consortium name="WormBaseParasite"/>
        </authorList>
    </citation>
    <scope>IDENTIFICATION</scope>
</reference>
<protein>
    <submittedName>
        <fullName evidence="7">Uncharacterized protein</fullName>
    </submittedName>
</protein>
<keyword evidence="6" id="KW-1185">Reference proteome</keyword>
<proteinExistence type="inferred from homology"/>
<evidence type="ECO:0000256" key="4">
    <source>
        <dbReference type="ARBA" id="ARBA00023242"/>
    </source>
</evidence>
<comment type="subcellular location">
    <subcellularLocation>
        <location evidence="1">Nucleus</location>
    </subcellularLocation>
</comment>
<dbReference type="InterPro" id="IPR010301">
    <property type="entry name" value="RRP1"/>
</dbReference>
<dbReference type="Proteomes" id="UP000887575">
    <property type="component" value="Unassembled WGS sequence"/>
</dbReference>
<name>A0AAF3FFM0_9BILA</name>
<feature type="compositionally biased region" description="Basic residues" evidence="5">
    <location>
        <begin position="331"/>
        <end position="340"/>
    </location>
</feature>